<accession>A0AAP0JJR6</accession>
<gene>
    <name evidence="2" type="ORF">Syun_013492</name>
</gene>
<comment type="caution">
    <text evidence="2">The sequence shown here is derived from an EMBL/GenBank/DDBJ whole genome shotgun (WGS) entry which is preliminary data.</text>
</comment>
<dbReference type="PANTHER" id="PTHR35699">
    <property type="entry name" value="F2J10.10 PROTEIN"/>
    <property type="match status" value="1"/>
</dbReference>
<organism evidence="2 3">
    <name type="scientific">Stephania yunnanensis</name>
    <dbReference type="NCBI Taxonomy" id="152371"/>
    <lineage>
        <taxon>Eukaryota</taxon>
        <taxon>Viridiplantae</taxon>
        <taxon>Streptophyta</taxon>
        <taxon>Embryophyta</taxon>
        <taxon>Tracheophyta</taxon>
        <taxon>Spermatophyta</taxon>
        <taxon>Magnoliopsida</taxon>
        <taxon>Ranunculales</taxon>
        <taxon>Menispermaceae</taxon>
        <taxon>Menispermoideae</taxon>
        <taxon>Cissampelideae</taxon>
        <taxon>Stephania</taxon>
    </lineage>
</organism>
<protein>
    <submittedName>
        <fullName evidence="2">Uncharacterized protein</fullName>
    </submittedName>
</protein>
<keyword evidence="1" id="KW-1133">Transmembrane helix</keyword>
<keyword evidence="3" id="KW-1185">Reference proteome</keyword>
<proteinExistence type="predicted"/>
<keyword evidence="1" id="KW-0472">Membrane</keyword>
<evidence type="ECO:0000256" key="1">
    <source>
        <dbReference type="SAM" id="Phobius"/>
    </source>
</evidence>
<evidence type="ECO:0000313" key="2">
    <source>
        <dbReference type="EMBL" id="KAK9134162.1"/>
    </source>
</evidence>
<evidence type="ECO:0000313" key="3">
    <source>
        <dbReference type="Proteomes" id="UP001420932"/>
    </source>
</evidence>
<sequence length="211" mass="23904">MACLQILMKSSGMSSPIIGFRSDLGGIKSSWICSESKSRRGFWRVKIRCRNQDGGESESNGDEPPESLFMKELKRRGMNPTSLLDDRNRKVLDGELNFKEDDRGSLNRNTVSTEVEKNLYNQRERSMALNSEGLEGLIPRARLLLTLGGTFFLAFWPLILITVAFFSALYFYFGPSFVHDATKMSISAPPYIDPYQLMEDERLSQTAPLVK</sequence>
<name>A0AAP0JJR6_9MAGN</name>
<dbReference type="EMBL" id="JBBNAF010000006">
    <property type="protein sequence ID" value="KAK9134162.1"/>
    <property type="molecule type" value="Genomic_DNA"/>
</dbReference>
<dbReference type="Proteomes" id="UP001420932">
    <property type="component" value="Unassembled WGS sequence"/>
</dbReference>
<dbReference type="AlphaFoldDB" id="A0AAP0JJR6"/>
<dbReference type="PANTHER" id="PTHR35699:SF1">
    <property type="entry name" value="F2J10.10 PROTEIN"/>
    <property type="match status" value="1"/>
</dbReference>
<feature type="transmembrane region" description="Helical" evidence="1">
    <location>
        <begin position="143"/>
        <end position="173"/>
    </location>
</feature>
<reference evidence="2 3" key="1">
    <citation type="submission" date="2024-01" db="EMBL/GenBank/DDBJ databases">
        <title>Genome assemblies of Stephania.</title>
        <authorList>
            <person name="Yang L."/>
        </authorList>
    </citation>
    <scope>NUCLEOTIDE SEQUENCE [LARGE SCALE GENOMIC DNA]</scope>
    <source>
        <strain evidence="2">YNDBR</strain>
        <tissue evidence="2">Leaf</tissue>
    </source>
</reference>
<keyword evidence="1" id="KW-0812">Transmembrane</keyword>